<keyword evidence="11" id="KW-1185">Reference proteome</keyword>
<dbReference type="AlphaFoldDB" id="A0A0S4PTC7"/>
<keyword evidence="6 8" id="KW-1133">Transmembrane helix</keyword>
<feature type="transmembrane region" description="Helical" evidence="8">
    <location>
        <begin position="5"/>
        <end position="24"/>
    </location>
</feature>
<evidence type="ECO:0000256" key="4">
    <source>
        <dbReference type="ARBA" id="ARBA00022475"/>
    </source>
</evidence>
<gene>
    <name evidence="9" type="ORF">BN2458_PEG0427</name>
    <name evidence="10" type="ORF">LS75_001065</name>
</gene>
<comment type="subcellular location">
    <subcellularLocation>
        <location evidence="1">Cell membrane</location>
        <topology evidence="1">Multi-pass membrane protein</topology>
    </subcellularLocation>
</comment>
<evidence type="ECO:0000256" key="8">
    <source>
        <dbReference type="SAM" id="Phobius"/>
    </source>
</evidence>
<dbReference type="STRING" id="76936.BN2458_PEG0427"/>
<reference evidence="9" key="3">
    <citation type="submission" date="2015-11" db="EMBL/GenBank/DDBJ databases">
        <authorList>
            <person name="Zhang Y."/>
            <person name="Guo Z."/>
        </authorList>
    </citation>
    <scope>NUCLEOTIDE SEQUENCE</scope>
    <source>
        <strain evidence="9">1</strain>
    </source>
</reference>
<evidence type="ECO:0000256" key="5">
    <source>
        <dbReference type="ARBA" id="ARBA00022692"/>
    </source>
</evidence>
<dbReference type="PANTHER" id="PTHR36838:SF1">
    <property type="entry name" value="SLR1864 PROTEIN"/>
    <property type="match status" value="1"/>
</dbReference>
<feature type="transmembrane region" description="Helical" evidence="8">
    <location>
        <begin position="90"/>
        <end position="110"/>
    </location>
</feature>
<dbReference type="PATRIC" id="fig|76936.10.peg.416"/>
<dbReference type="Proteomes" id="UP000064525">
    <property type="component" value="Chromosome I"/>
</dbReference>
<evidence type="ECO:0000313" key="9">
    <source>
        <dbReference type="EMBL" id="CUU39313.1"/>
    </source>
</evidence>
<evidence type="ECO:0000313" key="10">
    <source>
        <dbReference type="EMBL" id="TLD79559.1"/>
    </source>
</evidence>
<evidence type="ECO:0000313" key="11">
    <source>
        <dbReference type="Proteomes" id="UP000029925"/>
    </source>
</evidence>
<evidence type="ECO:0000256" key="6">
    <source>
        <dbReference type="ARBA" id="ARBA00022989"/>
    </source>
</evidence>
<keyword evidence="5 8" id="KW-0812">Transmembrane</keyword>
<dbReference type="Proteomes" id="UP000029925">
    <property type="component" value="Unassembled WGS sequence"/>
</dbReference>
<feature type="transmembrane region" description="Helical" evidence="8">
    <location>
        <begin position="163"/>
        <end position="179"/>
    </location>
</feature>
<dbReference type="Pfam" id="PF03547">
    <property type="entry name" value="Mem_trans"/>
    <property type="match status" value="1"/>
</dbReference>
<dbReference type="InterPro" id="IPR004776">
    <property type="entry name" value="Mem_transp_PIN-like"/>
</dbReference>
<dbReference type="GeneID" id="78150740"/>
<sequence length="301" mass="32230">MLLAIYSVCVFVLIGYIAKLLRLVGNKQSGILLGFLLNFALPAQIFNGTYHAEINTDFALVCVISFLCSLSGGAVLFIIGKIAKLHPHSILTLSFMGAFGNTLFLGLPIVNGALGEEYANKVIIYDQIVTGIPIAFLAPLILSLGGKGVFSARAITSRLFRSPLFLALLSGLVLKFIPLEIPDELFVPLKSLALTATPVALFAIGVQMSLRGIKEEWRLTALLLFGKMFIAPLVLLAIVFIGFGGFNDLWRMALIEVAMPPVVSAGAIVIRAGLNAKLAVSAIAFGILLSFVSVPLWLQLT</sequence>
<feature type="transmembrane region" description="Helical" evidence="8">
    <location>
        <begin position="31"/>
        <end position="52"/>
    </location>
</feature>
<dbReference type="GO" id="GO:0055085">
    <property type="term" value="P:transmembrane transport"/>
    <property type="evidence" value="ECO:0007669"/>
    <property type="project" value="InterPro"/>
</dbReference>
<dbReference type="OrthoDB" id="9786183at2"/>
<keyword evidence="4" id="KW-1003">Cell membrane</keyword>
<dbReference type="GO" id="GO:0005886">
    <property type="term" value="C:plasma membrane"/>
    <property type="evidence" value="ECO:0007669"/>
    <property type="project" value="UniProtKB-SubCell"/>
</dbReference>
<dbReference type="PANTHER" id="PTHR36838">
    <property type="entry name" value="AUXIN EFFLUX CARRIER FAMILY PROTEIN"/>
    <property type="match status" value="1"/>
</dbReference>
<feature type="transmembrane region" description="Helical" evidence="8">
    <location>
        <begin position="278"/>
        <end position="298"/>
    </location>
</feature>
<dbReference type="InterPro" id="IPR038770">
    <property type="entry name" value="Na+/solute_symporter_sf"/>
</dbReference>
<proteinExistence type="inferred from homology"/>
<feature type="transmembrane region" description="Helical" evidence="8">
    <location>
        <begin position="122"/>
        <end position="142"/>
    </location>
</feature>
<comment type="similarity">
    <text evidence="2">Belongs to the auxin efflux carrier (TC 2.A.69) family.</text>
</comment>
<reference evidence="10 11" key="1">
    <citation type="journal article" date="2014" name="Genome Announc.">
        <title>Draft genome sequences of eight enterohepatic helicobacter species isolated from both laboratory and wild rodents.</title>
        <authorList>
            <person name="Sheh A."/>
            <person name="Shen Z."/>
            <person name="Fox J.G."/>
        </authorList>
    </citation>
    <scope>NUCLEOTIDE SEQUENCE [LARGE SCALE GENOMIC DNA]</scope>
    <source>
        <strain evidence="10 11">MIT 98-6810</strain>
    </source>
</reference>
<feature type="transmembrane region" description="Helical" evidence="8">
    <location>
        <begin position="249"/>
        <end position="271"/>
    </location>
</feature>
<dbReference type="EMBL" id="JRPF02000001">
    <property type="protein sequence ID" value="TLD79559.1"/>
    <property type="molecule type" value="Genomic_DNA"/>
</dbReference>
<accession>A0A0S4PTC7</accession>
<reference evidence="12" key="2">
    <citation type="submission" date="2015-11" db="EMBL/GenBank/DDBJ databases">
        <authorList>
            <person name="Anvar S.Y."/>
        </authorList>
    </citation>
    <scope>NUCLEOTIDE SEQUENCE [LARGE SCALE GENOMIC DNA]</scope>
</reference>
<evidence type="ECO:0000256" key="3">
    <source>
        <dbReference type="ARBA" id="ARBA00022448"/>
    </source>
</evidence>
<dbReference type="RefSeq" id="WP_034325457.1">
    <property type="nucleotide sequence ID" value="NZ_CAJTQN010000006.1"/>
</dbReference>
<dbReference type="EMBL" id="LN907858">
    <property type="protein sequence ID" value="CUU39313.1"/>
    <property type="molecule type" value="Genomic_DNA"/>
</dbReference>
<evidence type="ECO:0000256" key="1">
    <source>
        <dbReference type="ARBA" id="ARBA00004651"/>
    </source>
</evidence>
<dbReference type="Gene3D" id="1.20.1530.20">
    <property type="match status" value="1"/>
</dbReference>
<name>A0A0S4PTC7_9HELI</name>
<feature type="transmembrane region" description="Helical" evidence="8">
    <location>
        <begin position="222"/>
        <end position="243"/>
    </location>
</feature>
<keyword evidence="7 8" id="KW-0472">Membrane</keyword>
<feature type="transmembrane region" description="Helical" evidence="8">
    <location>
        <begin position="58"/>
        <end position="78"/>
    </location>
</feature>
<evidence type="ECO:0000313" key="12">
    <source>
        <dbReference type="Proteomes" id="UP000064525"/>
    </source>
</evidence>
<protein>
    <submittedName>
        <fullName evidence="10">AEC family transporter</fullName>
    </submittedName>
</protein>
<feature type="transmembrane region" description="Helical" evidence="8">
    <location>
        <begin position="191"/>
        <end position="210"/>
    </location>
</feature>
<organism evidence="9 12">
    <name type="scientific">Helicobacter typhlonius</name>
    <dbReference type="NCBI Taxonomy" id="76936"/>
    <lineage>
        <taxon>Bacteria</taxon>
        <taxon>Pseudomonadati</taxon>
        <taxon>Campylobacterota</taxon>
        <taxon>Epsilonproteobacteria</taxon>
        <taxon>Campylobacterales</taxon>
        <taxon>Helicobacteraceae</taxon>
        <taxon>Helicobacter</taxon>
    </lineage>
</organism>
<evidence type="ECO:0000256" key="7">
    <source>
        <dbReference type="ARBA" id="ARBA00023136"/>
    </source>
</evidence>
<evidence type="ECO:0000256" key="2">
    <source>
        <dbReference type="ARBA" id="ARBA00010145"/>
    </source>
</evidence>
<keyword evidence="3" id="KW-0813">Transport</keyword>
<dbReference type="KEGG" id="hty:BN2458_PEG0427"/>